<protein>
    <submittedName>
        <fullName evidence="1">Uncharacterized protein</fullName>
    </submittedName>
</protein>
<proteinExistence type="predicted"/>
<accession>A0A9P5S2Z1</accession>
<name>A0A9P5S2Z1_9FUNG</name>
<dbReference type="EMBL" id="JAAAUQ010000168">
    <property type="protein sequence ID" value="KAF9153547.1"/>
    <property type="molecule type" value="Genomic_DNA"/>
</dbReference>
<gene>
    <name evidence="1" type="ORF">BG015_003183</name>
</gene>
<evidence type="ECO:0000313" key="1">
    <source>
        <dbReference type="EMBL" id="KAF9153547.1"/>
    </source>
</evidence>
<organism evidence="1 2">
    <name type="scientific">Linnemannia schmuckeri</name>
    <dbReference type="NCBI Taxonomy" id="64567"/>
    <lineage>
        <taxon>Eukaryota</taxon>
        <taxon>Fungi</taxon>
        <taxon>Fungi incertae sedis</taxon>
        <taxon>Mucoromycota</taxon>
        <taxon>Mortierellomycotina</taxon>
        <taxon>Mortierellomycetes</taxon>
        <taxon>Mortierellales</taxon>
        <taxon>Mortierellaceae</taxon>
        <taxon>Linnemannia</taxon>
    </lineage>
</organism>
<sequence>MAYNHHRIFEFSHHVDFPPASLSDDIVSFPAPSSVLTPPPPIQASNLHLQTQLHAVQIQLQALTINADLQDYPAEGEDKDDDMMMIEFVDDFG</sequence>
<feature type="non-terminal residue" evidence="1">
    <location>
        <position position="93"/>
    </location>
</feature>
<reference evidence="1" key="1">
    <citation type="journal article" date="2020" name="Fungal Divers.">
        <title>Resolving the Mortierellaceae phylogeny through synthesis of multi-gene phylogenetics and phylogenomics.</title>
        <authorList>
            <person name="Vandepol N."/>
            <person name="Liber J."/>
            <person name="Desiro A."/>
            <person name="Na H."/>
            <person name="Kennedy M."/>
            <person name="Barry K."/>
            <person name="Grigoriev I.V."/>
            <person name="Miller A.N."/>
            <person name="O'Donnell K."/>
            <person name="Stajich J.E."/>
            <person name="Bonito G."/>
        </authorList>
    </citation>
    <scope>NUCLEOTIDE SEQUENCE</scope>
    <source>
        <strain evidence="1">NRRL 6426</strain>
    </source>
</reference>
<evidence type="ECO:0000313" key="2">
    <source>
        <dbReference type="Proteomes" id="UP000748756"/>
    </source>
</evidence>
<dbReference type="Proteomes" id="UP000748756">
    <property type="component" value="Unassembled WGS sequence"/>
</dbReference>
<dbReference type="AlphaFoldDB" id="A0A9P5S2Z1"/>
<keyword evidence="2" id="KW-1185">Reference proteome</keyword>
<comment type="caution">
    <text evidence="1">The sequence shown here is derived from an EMBL/GenBank/DDBJ whole genome shotgun (WGS) entry which is preliminary data.</text>
</comment>